<dbReference type="SMART" id="SM00867">
    <property type="entry name" value="YceI"/>
    <property type="match status" value="1"/>
</dbReference>
<proteinExistence type="predicted"/>
<accession>A0A7X3LY68</accession>
<dbReference type="InterPro" id="IPR007372">
    <property type="entry name" value="Lipid/polyisoprenoid-bd_YceI"/>
</dbReference>
<keyword evidence="1" id="KW-0732">Signal</keyword>
<dbReference type="Pfam" id="PF04264">
    <property type="entry name" value="YceI"/>
    <property type="match status" value="1"/>
</dbReference>
<gene>
    <name evidence="3" type="ORF">GR183_20285</name>
</gene>
<reference evidence="3 4" key="1">
    <citation type="submission" date="2019-12" db="EMBL/GenBank/DDBJ databases">
        <authorList>
            <person name="Li M."/>
        </authorList>
    </citation>
    <scope>NUCLEOTIDE SEQUENCE [LARGE SCALE GENOMIC DNA]</scope>
    <source>
        <strain evidence="3 4">GBMRC 2046</strain>
    </source>
</reference>
<dbReference type="PANTHER" id="PTHR34406">
    <property type="entry name" value="PROTEIN YCEI"/>
    <property type="match status" value="1"/>
</dbReference>
<name>A0A7X3LY68_9HYPH</name>
<sequence>MNTPRSLATAFAAASLLALAVATAATAAEWTVNQEKSTLGFTATQGGSEVIGTFESWTAEIDFDPAAPGSAKIRTVIDLASVVTGEPQVDGQITGEAWFNTGEHPQAVFEAASARQREDGVYEAEGSLTINGVSLPITVPFTLEIDGDTASAKGEMEILRDKWSVGEGFPESTVGTAVKVSFEVTAQK</sequence>
<dbReference type="InterPro" id="IPR036761">
    <property type="entry name" value="TTHA0802/YceI-like_sf"/>
</dbReference>
<dbReference type="EMBL" id="WUMV01000010">
    <property type="protein sequence ID" value="MXN67253.1"/>
    <property type="molecule type" value="Genomic_DNA"/>
</dbReference>
<dbReference type="Gene3D" id="2.40.128.110">
    <property type="entry name" value="Lipid/polyisoprenoid-binding, YceI-like"/>
    <property type="match status" value="1"/>
</dbReference>
<feature type="domain" description="Lipid/polyisoprenoid-binding YceI-like" evidence="2">
    <location>
        <begin position="29"/>
        <end position="187"/>
    </location>
</feature>
<feature type="signal peptide" evidence="1">
    <location>
        <begin position="1"/>
        <end position="27"/>
    </location>
</feature>
<comment type="caution">
    <text evidence="3">The sequence shown here is derived from an EMBL/GenBank/DDBJ whole genome shotgun (WGS) entry which is preliminary data.</text>
</comment>
<feature type="chain" id="PRO_5031307396" evidence="1">
    <location>
        <begin position="28"/>
        <end position="188"/>
    </location>
</feature>
<dbReference type="AlphaFoldDB" id="A0A7X3LY68"/>
<dbReference type="RefSeq" id="WP_160777505.1">
    <property type="nucleotide sequence ID" value="NZ_WUMV01000010.1"/>
</dbReference>
<evidence type="ECO:0000313" key="4">
    <source>
        <dbReference type="Proteomes" id="UP000433101"/>
    </source>
</evidence>
<dbReference type="SUPFAM" id="SSF101874">
    <property type="entry name" value="YceI-like"/>
    <property type="match status" value="1"/>
</dbReference>
<protein>
    <submittedName>
        <fullName evidence="3">Polyisoprenoid-binding protein</fullName>
    </submittedName>
</protein>
<evidence type="ECO:0000259" key="2">
    <source>
        <dbReference type="SMART" id="SM00867"/>
    </source>
</evidence>
<evidence type="ECO:0000256" key="1">
    <source>
        <dbReference type="SAM" id="SignalP"/>
    </source>
</evidence>
<dbReference type="Proteomes" id="UP000433101">
    <property type="component" value="Unassembled WGS sequence"/>
</dbReference>
<dbReference type="PANTHER" id="PTHR34406:SF1">
    <property type="entry name" value="PROTEIN YCEI"/>
    <property type="match status" value="1"/>
</dbReference>
<evidence type="ECO:0000313" key="3">
    <source>
        <dbReference type="EMBL" id="MXN67253.1"/>
    </source>
</evidence>
<organism evidence="3 4">
    <name type="scientific">Stappia sediminis</name>
    <dbReference type="NCBI Taxonomy" id="2692190"/>
    <lineage>
        <taxon>Bacteria</taxon>
        <taxon>Pseudomonadati</taxon>
        <taxon>Pseudomonadota</taxon>
        <taxon>Alphaproteobacteria</taxon>
        <taxon>Hyphomicrobiales</taxon>
        <taxon>Stappiaceae</taxon>
        <taxon>Stappia</taxon>
    </lineage>
</organism>
<keyword evidence="4" id="KW-1185">Reference proteome</keyword>